<evidence type="ECO:0000259" key="7">
    <source>
        <dbReference type="PROSITE" id="PS51225"/>
    </source>
</evidence>
<dbReference type="Pfam" id="PF01284">
    <property type="entry name" value="MARVEL"/>
    <property type="match status" value="1"/>
</dbReference>
<evidence type="ECO:0000256" key="3">
    <source>
        <dbReference type="ARBA" id="ARBA00022989"/>
    </source>
</evidence>
<evidence type="ECO:0000256" key="2">
    <source>
        <dbReference type="ARBA" id="ARBA00022692"/>
    </source>
</evidence>
<evidence type="ECO:0000256" key="4">
    <source>
        <dbReference type="ARBA" id="ARBA00023136"/>
    </source>
</evidence>
<dbReference type="InterPro" id="IPR050578">
    <property type="entry name" value="MARVEL-CKLF_proteins"/>
</dbReference>
<protein>
    <submittedName>
        <fullName evidence="9">Uncharacterized protein LOC106465116</fullName>
    </submittedName>
</protein>
<feature type="non-terminal residue" evidence="9">
    <location>
        <position position="1"/>
    </location>
</feature>
<proteinExistence type="predicted"/>
<feature type="transmembrane region" description="Helical" evidence="6">
    <location>
        <begin position="65"/>
        <end position="89"/>
    </location>
</feature>
<dbReference type="GeneID" id="106465116"/>
<reference evidence="9" key="1">
    <citation type="submission" date="2025-08" db="UniProtKB">
        <authorList>
            <consortium name="RefSeq"/>
        </authorList>
    </citation>
    <scope>IDENTIFICATION</scope>
    <source>
        <tissue evidence="9">Muscle</tissue>
    </source>
</reference>
<evidence type="ECO:0000256" key="1">
    <source>
        <dbReference type="ARBA" id="ARBA00004141"/>
    </source>
</evidence>
<dbReference type="Proteomes" id="UP000694941">
    <property type="component" value="Unplaced"/>
</dbReference>
<dbReference type="PANTHER" id="PTHR22776:SF97">
    <property type="entry name" value="RE01453P"/>
    <property type="match status" value="1"/>
</dbReference>
<feature type="transmembrane region" description="Helical" evidence="6">
    <location>
        <begin position="101"/>
        <end position="124"/>
    </location>
</feature>
<feature type="domain" description="MARVEL" evidence="7">
    <location>
        <begin position="1"/>
        <end position="125"/>
    </location>
</feature>
<comment type="subcellular location">
    <subcellularLocation>
        <location evidence="1">Membrane</location>
        <topology evidence="1">Multi-pass membrane protein</topology>
    </subcellularLocation>
</comment>
<evidence type="ECO:0000313" key="9">
    <source>
        <dbReference type="RefSeq" id="XP_022248661.1"/>
    </source>
</evidence>
<evidence type="ECO:0000256" key="6">
    <source>
        <dbReference type="SAM" id="Phobius"/>
    </source>
</evidence>
<feature type="transmembrane region" description="Helical" evidence="6">
    <location>
        <begin position="33"/>
        <end position="53"/>
    </location>
</feature>
<evidence type="ECO:0000313" key="8">
    <source>
        <dbReference type="Proteomes" id="UP000694941"/>
    </source>
</evidence>
<dbReference type="InterPro" id="IPR008253">
    <property type="entry name" value="Marvel"/>
</dbReference>
<dbReference type="PROSITE" id="PS51225">
    <property type="entry name" value="MARVEL"/>
    <property type="match status" value="1"/>
</dbReference>
<keyword evidence="2 5" id="KW-0812">Transmembrane</keyword>
<keyword evidence="3 6" id="KW-1133">Transmembrane helix</keyword>
<gene>
    <name evidence="9" type="primary">LOC106465116</name>
</gene>
<accession>A0ABM1SYF5</accession>
<name>A0ABM1SYF5_LIMPO</name>
<sequence length="144" mass="15853">RSFQIVGICGLICVESTSYCFYAYESRYKFCEFVFTTSFIFALIILVIFVLQFQETLAKCMNVPLTLLINDCVTALFYPIAAILAFAAYCHYSPYNAATKAAGVFGLLGLLCFGASAYLSYLVFRDRVPPGSTGTTTVTTVTVK</sequence>
<evidence type="ECO:0000256" key="5">
    <source>
        <dbReference type="PROSITE-ProRule" id="PRU00581"/>
    </source>
</evidence>
<organism evidence="8 9">
    <name type="scientific">Limulus polyphemus</name>
    <name type="common">Atlantic horseshoe crab</name>
    <dbReference type="NCBI Taxonomy" id="6850"/>
    <lineage>
        <taxon>Eukaryota</taxon>
        <taxon>Metazoa</taxon>
        <taxon>Ecdysozoa</taxon>
        <taxon>Arthropoda</taxon>
        <taxon>Chelicerata</taxon>
        <taxon>Merostomata</taxon>
        <taxon>Xiphosura</taxon>
        <taxon>Limulidae</taxon>
        <taxon>Limulus</taxon>
    </lineage>
</organism>
<keyword evidence="8" id="KW-1185">Reference proteome</keyword>
<dbReference type="RefSeq" id="XP_022248661.1">
    <property type="nucleotide sequence ID" value="XM_022392953.1"/>
</dbReference>
<keyword evidence="4 5" id="KW-0472">Membrane</keyword>
<dbReference type="PANTHER" id="PTHR22776">
    <property type="entry name" value="MARVEL-CONTAINING POTENTIAL LIPID RAFT-ASSOCIATED PROTEIN"/>
    <property type="match status" value="1"/>
</dbReference>